<gene>
    <name evidence="2" type="ORF">PGTUg99_021729</name>
</gene>
<dbReference type="AlphaFoldDB" id="A0A5B0S6Q2"/>
<feature type="region of interest" description="Disordered" evidence="1">
    <location>
        <begin position="1"/>
        <end position="69"/>
    </location>
</feature>
<protein>
    <submittedName>
        <fullName evidence="2">Uncharacterized protein</fullName>
    </submittedName>
</protein>
<feature type="compositionally biased region" description="Basic and acidic residues" evidence="1">
    <location>
        <begin position="48"/>
        <end position="69"/>
    </location>
</feature>
<organism evidence="2 3">
    <name type="scientific">Puccinia graminis f. sp. tritici</name>
    <dbReference type="NCBI Taxonomy" id="56615"/>
    <lineage>
        <taxon>Eukaryota</taxon>
        <taxon>Fungi</taxon>
        <taxon>Dikarya</taxon>
        <taxon>Basidiomycota</taxon>
        <taxon>Pucciniomycotina</taxon>
        <taxon>Pucciniomycetes</taxon>
        <taxon>Pucciniales</taxon>
        <taxon>Pucciniaceae</taxon>
        <taxon>Puccinia</taxon>
    </lineage>
</organism>
<dbReference type="EMBL" id="VDEP01000076">
    <property type="protein sequence ID" value="KAA1132823.1"/>
    <property type="molecule type" value="Genomic_DNA"/>
</dbReference>
<dbReference type="Proteomes" id="UP000325313">
    <property type="component" value="Unassembled WGS sequence"/>
</dbReference>
<sequence>MSGLLLERPSKPPRPLLTPGLSGSLAESSERSGNNLRAPLTPKNPPKPSDRHLTTRLQLDRRPKDPLRP</sequence>
<proteinExistence type="predicted"/>
<feature type="compositionally biased region" description="Polar residues" evidence="1">
    <location>
        <begin position="25"/>
        <end position="35"/>
    </location>
</feature>
<evidence type="ECO:0000256" key="1">
    <source>
        <dbReference type="SAM" id="MobiDB-lite"/>
    </source>
</evidence>
<name>A0A5B0S6Q2_PUCGR</name>
<evidence type="ECO:0000313" key="3">
    <source>
        <dbReference type="Proteomes" id="UP000325313"/>
    </source>
</evidence>
<comment type="caution">
    <text evidence="2">The sequence shown here is derived from an EMBL/GenBank/DDBJ whole genome shotgun (WGS) entry which is preliminary data.</text>
</comment>
<accession>A0A5B0S6Q2</accession>
<evidence type="ECO:0000313" key="2">
    <source>
        <dbReference type="EMBL" id="KAA1132823.1"/>
    </source>
</evidence>
<reference evidence="2 3" key="1">
    <citation type="submission" date="2019-05" db="EMBL/GenBank/DDBJ databases">
        <title>Emergence of the Ug99 lineage of the wheat stem rust pathogen through somatic hybridization.</title>
        <authorList>
            <person name="Li F."/>
            <person name="Upadhyaya N.M."/>
            <person name="Sperschneider J."/>
            <person name="Matny O."/>
            <person name="Nguyen-Phuc H."/>
            <person name="Mago R."/>
            <person name="Raley C."/>
            <person name="Miller M.E."/>
            <person name="Silverstein K.A.T."/>
            <person name="Henningsen E."/>
            <person name="Hirsch C.D."/>
            <person name="Visser B."/>
            <person name="Pretorius Z.A."/>
            <person name="Steffenson B.J."/>
            <person name="Schwessinger B."/>
            <person name="Dodds P.N."/>
            <person name="Figueroa M."/>
        </authorList>
    </citation>
    <scope>NUCLEOTIDE SEQUENCE [LARGE SCALE GENOMIC DNA]</scope>
    <source>
        <strain evidence="2 3">Ug99</strain>
    </source>
</reference>